<keyword evidence="8" id="KW-1185">Reference proteome</keyword>
<proteinExistence type="predicted"/>
<keyword evidence="2" id="KW-0597">Phosphoprotein</keyword>
<evidence type="ECO:0000256" key="3">
    <source>
        <dbReference type="ARBA" id="ARBA00022588"/>
    </source>
</evidence>
<dbReference type="Gene3D" id="1.10.533.10">
    <property type="entry name" value="Death Domain, Fas"/>
    <property type="match status" value="2"/>
</dbReference>
<dbReference type="SUPFAM" id="SSF101898">
    <property type="entry name" value="NHL repeat"/>
    <property type="match status" value="1"/>
</dbReference>
<dbReference type="GO" id="GO:0008270">
    <property type="term" value="F:zinc ion binding"/>
    <property type="evidence" value="ECO:0007669"/>
    <property type="project" value="UniProtKB-KW"/>
</dbReference>
<dbReference type="GO" id="GO:0045087">
    <property type="term" value="P:innate immune response"/>
    <property type="evidence" value="ECO:0007669"/>
    <property type="project" value="UniProtKB-KW"/>
</dbReference>
<keyword evidence="5" id="KW-0391">Immunity</keyword>
<dbReference type="InterPro" id="IPR050952">
    <property type="entry name" value="TRIM-NHL_E3_ligases"/>
</dbReference>
<dbReference type="SUPFAM" id="SSF75011">
    <property type="entry name" value="3-carboxy-cis,cis-mucoante lactonizing enzyme"/>
    <property type="match status" value="1"/>
</dbReference>
<dbReference type="GO" id="GO:0005737">
    <property type="term" value="C:cytoplasm"/>
    <property type="evidence" value="ECO:0007669"/>
    <property type="project" value="UniProtKB-ARBA"/>
</dbReference>
<accession>A0A6J8CAB8</accession>
<evidence type="ECO:0000259" key="6">
    <source>
        <dbReference type="Pfam" id="PF16739"/>
    </source>
</evidence>
<dbReference type="InterPro" id="IPR031964">
    <property type="entry name" value="CARD_dom"/>
</dbReference>
<evidence type="ECO:0000256" key="2">
    <source>
        <dbReference type="ARBA" id="ARBA00022553"/>
    </source>
</evidence>
<name>A0A6J8CAB8_MYTCO</name>
<dbReference type="GO" id="GO:0043161">
    <property type="term" value="P:proteasome-mediated ubiquitin-dependent protein catabolic process"/>
    <property type="evidence" value="ECO:0007669"/>
    <property type="project" value="TreeGrafter"/>
</dbReference>
<dbReference type="GO" id="GO:0000209">
    <property type="term" value="P:protein polyubiquitination"/>
    <property type="evidence" value="ECO:0007669"/>
    <property type="project" value="TreeGrafter"/>
</dbReference>
<keyword evidence="4" id="KW-0832">Ubl conjugation</keyword>
<dbReference type="GO" id="GO:0061630">
    <property type="term" value="F:ubiquitin protein ligase activity"/>
    <property type="evidence" value="ECO:0007669"/>
    <property type="project" value="TreeGrafter"/>
</dbReference>
<reference evidence="7 8" key="1">
    <citation type="submission" date="2020-06" db="EMBL/GenBank/DDBJ databases">
        <authorList>
            <person name="Li R."/>
            <person name="Bekaert M."/>
        </authorList>
    </citation>
    <scope>NUCLEOTIDE SEQUENCE [LARGE SCALE GENOMIC DNA]</scope>
    <source>
        <strain evidence="8">wild</strain>
    </source>
</reference>
<dbReference type="Gene3D" id="2.120.10.30">
    <property type="entry name" value="TolB, C-terminal domain"/>
    <property type="match status" value="2"/>
</dbReference>
<evidence type="ECO:0000256" key="5">
    <source>
        <dbReference type="ARBA" id="ARBA00022859"/>
    </source>
</evidence>
<dbReference type="Proteomes" id="UP000507470">
    <property type="component" value="Unassembled WGS sequence"/>
</dbReference>
<dbReference type="InterPro" id="IPR011042">
    <property type="entry name" value="6-blade_b-propeller_TolB-like"/>
</dbReference>
<dbReference type="OrthoDB" id="6090778at2759"/>
<dbReference type="Pfam" id="PF16739">
    <property type="entry name" value="CARD_2"/>
    <property type="match status" value="1"/>
</dbReference>
<gene>
    <name evidence="7" type="ORF">MCOR_28205</name>
</gene>
<organism evidence="7 8">
    <name type="scientific">Mytilus coruscus</name>
    <name type="common">Sea mussel</name>
    <dbReference type="NCBI Taxonomy" id="42192"/>
    <lineage>
        <taxon>Eukaryota</taxon>
        <taxon>Metazoa</taxon>
        <taxon>Spiralia</taxon>
        <taxon>Lophotrochozoa</taxon>
        <taxon>Mollusca</taxon>
        <taxon>Bivalvia</taxon>
        <taxon>Autobranchia</taxon>
        <taxon>Pteriomorphia</taxon>
        <taxon>Mytilida</taxon>
        <taxon>Mytiloidea</taxon>
        <taxon>Mytilidae</taxon>
        <taxon>Mytilinae</taxon>
        <taxon>Mytilus</taxon>
    </lineage>
</organism>
<dbReference type="EMBL" id="CACVKT020005131">
    <property type="protein sequence ID" value="CAC5393335.1"/>
    <property type="molecule type" value="Genomic_DNA"/>
</dbReference>
<sequence>MEIHKPYIASNHPSDIFNHNYFFINRVHRYSNTGKFQQKYNSKVLEKNKKINEHMSMAESQTELLKRVFLLESEFLKFLKPTDVVFNIQGLEEDFIDEIWELEKNNRKEASDRLLKKISENCDLLPKFIVALSDQGYQRFVDPINNIYPDRGRKFCQEYFEFLINYMKGELADILEPLQICAYLYRNRCIELSDKEAIKAMQSSRGRTAACQEMFQAVKRRKDNWALLLLEAIKETQEYVKLKMDPSASQEELERTGILLAGTKQRYHSDSTSSDKESVKFKSYFQFDVNLRQKFQLQPIKYSDIRDVIITNDQLVFADYARNSLLIYDINGSYNREIKLSSNPLSISVINENDVAVSYYRGRRIEIISINTGKVKTKIGTSGNTGGISYQNGLIYAVVDDQNIDVMNMTGKLIRSFEGPLKSMERCLSTNTDSLFFTDSFNAILYCCNLNGSYRWKFTYDKMPILTEVTTDRDGNVYLACYDSNNVIVVSSDGKYRKELLTVKDGLRSPTGIYYDNSNDCLLVCNEGDSVTPIKIIFHGVEERDDKVELINSLKIELSSDNIIIKGAEKNSELDHDFFENEGEGPSIFGDDDSFVLHVGIKNKSFASNQRLEQVFTQFFDNIAEKENGQQFLGKNTVHAILMPEGNDDIPEYDPVHAALLTLDSDKFVGHEMRLSAEVELFVKENSANKCIVRVGVSFPQAQTPAKLSVWCNVKLRHRFQIDHAGKSLNGCEIINNELVFTDTYNNRLLIYNKDGRYTRDLTLSDAPWFVSGINDKYVAVTYSNSYIDIININTGQLRNIIDTRDKNDKAYGIVYAYGLIYLVINLTEVHVMDHTGGILKLISCPFSRFWHISYYKEMLFLTDFLNDTLYCYDLYGSVSWKFTYKRMRFPLGVTTDEYGNVYVACHGFNTVVVVTLDGKHH</sequence>
<protein>
    <recommendedName>
        <fullName evidence="6">Caspase recruitment domain-containing protein</fullName>
    </recommendedName>
</protein>
<dbReference type="InterPro" id="IPR011029">
    <property type="entry name" value="DEATH-like_dom_sf"/>
</dbReference>
<keyword evidence="1" id="KW-1017">Isopeptide bond</keyword>
<evidence type="ECO:0000256" key="1">
    <source>
        <dbReference type="ARBA" id="ARBA00022499"/>
    </source>
</evidence>
<evidence type="ECO:0000256" key="4">
    <source>
        <dbReference type="ARBA" id="ARBA00022843"/>
    </source>
</evidence>
<dbReference type="PANTHER" id="PTHR24104">
    <property type="entry name" value="E3 UBIQUITIN-PROTEIN LIGASE NHLRC1-RELATED"/>
    <property type="match status" value="1"/>
</dbReference>
<dbReference type="AlphaFoldDB" id="A0A6J8CAB8"/>
<feature type="domain" description="Caspase recruitment" evidence="6">
    <location>
        <begin position="158"/>
        <end position="237"/>
    </location>
</feature>
<dbReference type="PANTHER" id="PTHR24104:SF25">
    <property type="entry name" value="PROTEIN LIN-41"/>
    <property type="match status" value="1"/>
</dbReference>
<evidence type="ECO:0000313" key="8">
    <source>
        <dbReference type="Proteomes" id="UP000507470"/>
    </source>
</evidence>
<evidence type="ECO:0000313" key="7">
    <source>
        <dbReference type="EMBL" id="CAC5393335.1"/>
    </source>
</evidence>
<keyword evidence="3" id="KW-0399">Innate immunity</keyword>